<protein>
    <recommendedName>
        <fullName evidence="4">CxC2-like cysteine cluster KDZ transposase-associated domain-containing protein</fullName>
    </recommendedName>
</protein>
<dbReference type="Pfam" id="PF18758">
    <property type="entry name" value="KDZ"/>
    <property type="match status" value="1"/>
</dbReference>
<dbReference type="PANTHER" id="PTHR33096">
    <property type="entry name" value="CXC2 DOMAIN-CONTAINING PROTEIN"/>
    <property type="match status" value="1"/>
</dbReference>
<organism evidence="2 3">
    <name type="scientific">Exidia glandulosa HHB12029</name>
    <dbReference type="NCBI Taxonomy" id="1314781"/>
    <lineage>
        <taxon>Eukaryota</taxon>
        <taxon>Fungi</taxon>
        <taxon>Dikarya</taxon>
        <taxon>Basidiomycota</taxon>
        <taxon>Agaricomycotina</taxon>
        <taxon>Agaricomycetes</taxon>
        <taxon>Auriculariales</taxon>
        <taxon>Exidiaceae</taxon>
        <taxon>Exidia</taxon>
    </lineage>
</organism>
<proteinExistence type="predicted"/>
<accession>A0A165CPV9</accession>
<feature type="non-terminal residue" evidence="2">
    <location>
        <position position="1"/>
    </location>
</feature>
<gene>
    <name evidence="2" type="ORF">EXIGLDRAFT_626428</name>
</gene>
<dbReference type="InterPro" id="IPR040521">
    <property type="entry name" value="KDZ"/>
</dbReference>
<feature type="region of interest" description="Disordered" evidence="1">
    <location>
        <begin position="198"/>
        <end position="219"/>
    </location>
</feature>
<dbReference type="PANTHER" id="PTHR33096:SF1">
    <property type="entry name" value="CXC1-LIKE CYSTEINE CLUSTER ASSOCIATED WITH KDZ TRANSPOSASES DOMAIN-CONTAINING PROTEIN"/>
    <property type="match status" value="1"/>
</dbReference>
<dbReference type="EMBL" id="KV426300">
    <property type="protein sequence ID" value="KZV82873.1"/>
    <property type="molecule type" value="Genomic_DNA"/>
</dbReference>
<dbReference type="AlphaFoldDB" id="A0A165CPV9"/>
<dbReference type="OrthoDB" id="3251205at2759"/>
<name>A0A165CPV9_EXIGL</name>
<sequence>WGELLPQVVDAFLAWKHRGARENVPDDRDVNNAPGPDNDAPRDFRIVQAPDEHPALSVVRAGLMPCSPLQPSVAISMGILELYYRVRSHAPRLGVQLFVRGLCDKYMVRLTVSNIFCLTDFGGQLQDEPPLEIDGQAAMDGGTAMKRSASAGHADTRVFETDYRIPPAEVDVYANEVKKRVMPTKAVSRDLKKQVSEVDASSWTTLNEPGEPGDDAPKPSVCAGRWKNAKAEHHKTAPGMYDQTGVFVCVCRHGLVLWFAEMVRSGKLAKYPLSIIARMIASGMRCKDCGYDIGCAFQGTLERSALLGDAARDAAIKCGVNSFHGYGHNRLCQLGGHPLFRRGFGLEDLETCERFFSTCISDSQASADIVPGRFLYNNVVQAERLIQELEPVVKSFQQRTGISDEEIEGWRVAEKEYLEGLKAEPEQVGLVMDYITLLGDLSDAEYAVLGIDVRWTTESREYQDALASMAERDWRRALDKLELLMVQRMFELAKTHTFGTGMRYKLRQAIGKGLKSRSQAIRAAVQKYNTLAETLNPPAPTKPWANATNRLMASNPLLACELEVYAMRRMAVNTVHRDRLARLGVHAGFGPSLVPGIRLGREAPPASNDVQMGDARAIPVVERPDHVQDDLDAVDAEVEEELGRLHDFLADLE</sequence>
<evidence type="ECO:0000256" key="1">
    <source>
        <dbReference type="SAM" id="MobiDB-lite"/>
    </source>
</evidence>
<evidence type="ECO:0000313" key="3">
    <source>
        <dbReference type="Proteomes" id="UP000077266"/>
    </source>
</evidence>
<reference evidence="2 3" key="1">
    <citation type="journal article" date="2016" name="Mol. Biol. Evol.">
        <title>Comparative Genomics of Early-Diverging Mushroom-Forming Fungi Provides Insights into the Origins of Lignocellulose Decay Capabilities.</title>
        <authorList>
            <person name="Nagy L.G."/>
            <person name="Riley R."/>
            <person name="Tritt A."/>
            <person name="Adam C."/>
            <person name="Daum C."/>
            <person name="Floudas D."/>
            <person name="Sun H."/>
            <person name="Yadav J.S."/>
            <person name="Pangilinan J."/>
            <person name="Larsson K.H."/>
            <person name="Matsuura K."/>
            <person name="Barry K."/>
            <person name="Labutti K."/>
            <person name="Kuo R."/>
            <person name="Ohm R.A."/>
            <person name="Bhattacharya S.S."/>
            <person name="Shirouzu T."/>
            <person name="Yoshinaga Y."/>
            <person name="Martin F.M."/>
            <person name="Grigoriev I.V."/>
            <person name="Hibbett D.S."/>
        </authorList>
    </citation>
    <scope>NUCLEOTIDE SEQUENCE [LARGE SCALE GENOMIC DNA]</scope>
    <source>
        <strain evidence="2 3">HHB12029</strain>
    </source>
</reference>
<keyword evidence="3" id="KW-1185">Reference proteome</keyword>
<evidence type="ECO:0000313" key="2">
    <source>
        <dbReference type="EMBL" id="KZV82873.1"/>
    </source>
</evidence>
<dbReference type="Proteomes" id="UP000077266">
    <property type="component" value="Unassembled WGS sequence"/>
</dbReference>
<feature type="region of interest" description="Disordered" evidence="1">
    <location>
        <begin position="23"/>
        <end position="43"/>
    </location>
</feature>
<evidence type="ECO:0008006" key="4">
    <source>
        <dbReference type="Google" id="ProtNLM"/>
    </source>
</evidence>
<dbReference type="InParanoid" id="A0A165CPV9"/>